<feature type="transmembrane region" description="Helical" evidence="7">
    <location>
        <begin position="376"/>
        <end position="400"/>
    </location>
</feature>
<proteinExistence type="inferred from homology"/>
<dbReference type="Pfam" id="PF12704">
    <property type="entry name" value="MacB_PCD"/>
    <property type="match status" value="1"/>
</dbReference>
<comment type="similarity">
    <text evidence="6">Belongs to the ABC-4 integral membrane protein family.</text>
</comment>
<dbReference type="Pfam" id="PF02687">
    <property type="entry name" value="FtsX"/>
    <property type="match status" value="1"/>
</dbReference>
<accession>A0A9D2TS84</accession>
<dbReference type="PANTHER" id="PTHR30572">
    <property type="entry name" value="MEMBRANE COMPONENT OF TRANSPORTER-RELATED"/>
    <property type="match status" value="1"/>
</dbReference>
<comment type="caution">
    <text evidence="10">The sequence shown here is derived from an EMBL/GenBank/DDBJ whole genome shotgun (WGS) entry which is preliminary data.</text>
</comment>
<feature type="transmembrane region" description="Helical" evidence="7">
    <location>
        <begin position="329"/>
        <end position="355"/>
    </location>
</feature>
<keyword evidence="4 7" id="KW-1133">Transmembrane helix</keyword>
<name>A0A9D2TS84_9FIRM</name>
<evidence type="ECO:0000256" key="6">
    <source>
        <dbReference type="ARBA" id="ARBA00038076"/>
    </source>
</evidence>
<gene>
    <name evidence="10" type="ORF">H9926_11605</name>
</gene>
<evidence type="ECO:0000256" key="2">
    <source>
        <dbReference type="ARBA" id="ARBA00022475"/>
    </source>
</evidence>
<dbReference type="Proteomes" id="UP000823922">
    <property type="component" value="Unassembled WGS sequence"/>
</dbReference>
<evidence type="ECO:0000313" key="11">
    <source>
        <dbReference type="Proteomes" id="UP000823922"/>
    </source>
</evidence>
<feature type="transmembrane region" description="Helical" evidence="7">
    <location>
        <begin position="21"/>
        <end position="45"/>
    </location>
</feature>
<protein>
    <submittedName>
        <fullName evidence="10">ABC transporter permease</fullName>
    </submittedName>
</protein>
<organism evidence="10 11">
    <name type="scientific">Candidatus Eisenbergiella intestinigallinarum</name>
    <dbReference type="NCBI Taxonomy" id="2838549"/>
    <lineage>
        <taxon>Bacteria</taxon>
        <taxon>Bacillati</taxon>
        <taxon>Bacillota</taxon>
        <taxon>Clostridia</taxon>
        <taxon>Lachnospirales</taxon>
        <taxon>Lachnospiraceae</taxon>
        <taxon>Eisenbergiella</taxon>
    </lineage>
</organism>
<evidence type="ECO:0000259" key="9">
    <source>
        <dbReference type="Pfam" id="PF12704"/>
    </source>
</evidence>
<feature type="domain" description="MacB-like periplasmic core" evidence="9">
    <location>
        <begin position="21"/>
        <end position="148"/>
    </location>
</feature>
<evidence type="ECO:0000256" key="5">
    <source>
        <dbReference type="ARBA" id="ARBA00023136"/>
    </source>
</evidence>
<evidence type="ECO:0000256" key="3">
    <source>
        <dbReference type="ARBA" id="ARBA00022692"/>
    </source>
</evidence>
<keyword evidence="5 7" id="KW-0472">Membrane</keyword>
<dbReference type="GO" id="GO:0022857">
    <property type="term" value="F:transmembrane transporter activity"/>
    <property type="evidence" value="ECO:0007669"/>
    <property type="project" value="TreeGrafter"/>
</dbReference>
<comment type="subcellular location">
    <subcellularLocation>
        <location evidence="1">Cell membrane</location>
        <topology evidence="1">Multi-pass membrane protein</topology>
    </subcellularLocation>
</comment>
<evidence type="ECO:0000256" key="4">
    <source>
        <dbReference type="ARBA" id="ARBA00022989"/>
    </source>
</evidence>
<keyword evidence="2" id="KW-1003">Cell membrane</keyword>
<feature type="transmembrane region" description="Helical" evidence="7">
    <location>
        <begin position="420"/>
        <end position="442"/>
    </location>
</feature>
<dbReference type="GO" id="GO:0005886">
    <property type="term" value="C:plasma membrane"/>
    <property type="evidence" value="ECO:0007669"/>
    <property type="project" value="UniProtKB-SubCell"/>
</dbReference>
<dbReference type="AlphaFoldDB" id="A0A9D2TS84"/>
<keyword evidence="3 7" id="KW-0812">Transmembrane</keyword>
<evidence type="ECO:0000256" key="1">
    <source>
        <dbReference type="ARBA" id="ARBA00004651"/>
    </source>
</evidence>
<evidence type="ECO:0000313" key="10">
    <source>
        <dbReference type="EMBL" id="HJC88646.1"/>
    </source>
</evidence>
<sequence>MKFLDLLRLSSSSLLKRKIRTILTVLGVTIGVASIVVMVSLGLGLNKSSMEQMESYGSLTAITVYEPGSYYSINATESSSDSSEEEKRLDDALVETIRQLPHVEMVSPILNVSVLARCGIYESNVYVQGMSAEAFDAMKIPVGEGRYPDGKDGTLEFFYGNMALQSFYVSSTGSYPYYEKGELPDIDLMEDPIFYIFDLDAYYQSRSGSSGSGGTTTVAPPKRYMFDTSGIVAGGDEEWNSFSYNVYCEIESLKTELKRIFKNKAIPGQPTTQSGKPYKEIFYNQIYVDVDSIENVAEVQNAINAMGYQASSNAEWVESTQTQYRYIQLVLGGIGAVSLLVAAIGITNTMMMSIYERTKEIGIMKVLGCDLRNIQMMFLLEAGYIGLIGGVVGLAFSYGISVVINRVVQSMGNMMTLSYIPPWLALVSLVFAILVGMVAGFFPSLRAMRLSPLAAIRSE</sequence>
<dbReference type="InterPro" id="IPR050250">
    <property type="entry name" value="Macrolide_Exporter_MacB"/>
</dbReference>
<dbReference type="InterPro" id="IPR025857">
    <property type="entry name" value="MacB_PCD"/>
</dbReference>
<dbReference type="InterPro" id="IPR003838">
    <property type="entry name" value="ABC3_permease_C"/>
</dbReference>
<dbReference type="EMBL" id="DWVS01000296">
    <property type="protein sequence ID" value="HJC88646.1"/>
    <property type="molecule type" value="Genomic_DNA"/>
</dbReference>
<evidence type="ECO:0000259" key="8">
    <source>
        <dbReference type="Pfam" id="PF02687"/>
    </source>
</evidence>
<evidence type="ECO:0000256" key="7">
    <source>
        <dbReference type="SAM" id="Phobius"/>
    </source>
</evidence>
<feature type="domain" description="ABC3 transporter permease C-terminal" evidence="8">
    <location>
        <begin position="334"/>
        <end position="452"/>
    </location>
</feature>
<reference evidence="10" key="2">
    <citation type="submission" date="2021-04" db="EMBL/GenBank/DDBJ databases">
        <authorList>
            <person name="Gilroy R."/>
        </authorList>
    </citation>
    <scope>NUCLEOTIDE SEQUENCE</scope>
    <source>
        <strain evidence="10">ChiBcec1-1630</strain>
    </source>
</reference>
<dbReference type="PANTHER" id="PTHR30572:SF4">
    <property type="entry name" value="ABC TRANSPORTER PERMEASE YTRF"/>
    <property type="match status" value="1"/>
</dbReference>
<reference evidence="10" key="1">
    <citation type="journal article" date="2021" name="PeerJ">
        <title>Extensive microbial diversity within the chicken gut microbiome revealed by metagenomics and culture.</title>
        <authorList>
            <person name="Gilroy R."/>
            <person name="Ravi A."/>
            <person name="Getino M."/>
            <person name="Pursley I."/>
            <person name="Horton D.L."/>
            <person name="Alikhan N.F."/>
            <person name="Baker D."/>
            <person name="Gharbi K."/>
            <person name="Hall N."/>
            <person name="Watson M."/>
            <person name="Adriaenssens E.M."/>
            <person name="Foster-Nyarko E."/>
            <person name="Jarju S."/>
            <person name="Secka A."/>
            <person name="Antonio M."/>
            <person name="Oren A."/>
            <person name="Chaudhuri R.R."/>
            <person name="La Ragione R."/>
            <person name="Hildebrand F."/>
            <person name="Pallen M.J."/>
        </authorList>
    </citation>
    <scope>NUCLEOTIDE SEQUENCE</scope>
    <source>
        <strain evidence="10">ChiBcec1-1630</strain>
    </source>
</reference>